<accession>A0ABD3I3X8</accession>
<dbReference type="PANTHER" id="PTHR31479:SF2">
    <property type="entry name" value="ALPHA_BETA-HYDROLASES SUPERFAMILY PROTEIN"/>
    <property type="match status" value="1"/>
</dbReference>
<evidence type="ECO:0000313" key="2">
    <source>
        <dbReference type="Proteomes" id="UP001633002"/>
    </source>
</evidence>
<dbReference type="SUPFAM" id="SSF53474">
    <property type="entry name" value="alpha/beta-Hydrolases"/>
    <property type="match status" value="1"/>
</dbReference>
<dbReference type="Proteomes" id="UP001633002">
    <property type="component" value="Unassembled WGS sequence"/>
</dbReference>
<comment type="caution">
    <text evidence="1">The sequence shown here is derived from an EMBL/GenBank/DDBJ whole genome shotgun (WGS) entry which is preliminary data.</text>
</comment>
<name>A0ABD3I3X8_9MARC</name>
<proteinExistence type="predicted"/>
<dbReference type="InterPro" id="IPR029058">
    <property type="entry name" value="AB_hydrolase_fold"/>
</dbReference>
<reference evidence="1 2" key="1">
    <citation type="submission" date="2024-09" db="EMBL/GenBank/DDBJ databases">
        <title>Chromosome-scale assembly of Riccia sorocarpa.</title>
        <authorList>
            <person name="Paukszto L."/>
        </authorList>
    </citation>
    <scope>NUCLEOTIDE SEQUENCE [LARGE SCALE GENOMIC DNA]</scope>
    <source>
        <strain evidence="1">LP-2024</strain>
        <tissue evidence="1">Aerial parts of the thallus</tissue>
    </source>
</reference>
<dbReference type="PANTHER" id="PTHR31479">
    <property type="entry name" value="ALPHA/BETA-HYDROLASES SUPERFAMILY PROTEIN"/>
    <property type="match status" value="1"/>
</dbReference>
<dbReference type="EMBL" id="JBJQOH010000002">
    <property type="protein sequence ID" value="KAL3698415.1"/>
    <property type="molecule type" value="Genomic_DNA"/>
</dbReference>
<sequence length="406" mass="45848">MRCSQLDVRRLILDVFLVVRDLSLLIPLPRIDFEGGCGVRVTAIRSIGDYYTRQKTNPRELNGSEWAHEDMASLVKGVYARDKGDTNASRYWEQIGYSKMDIEESVGESSPTESGPQVPIRVMVFKRRDSDDRKYLLKRDDVKDPVQVPAPKYVVAIRGTMSWKDVITDKEILREIICELRPLYEPVMKFIKIVHDMYSADGGVWVAGHSLGAMLALVATRRLAIDEQIVLEAHLFNPPFISFGTLAKKAALQVAIGAEDVLGMIPGLGSAAAAIRRGAERFAEEHERILAAGCEVLLNQDWASAVNSNDQLINRGYCPHLYVNQKDFICNEYIRYFGTGELRPISFTSIVRNKFGYSENRSACHRLPQAYLHTNHWGKGKHEPHKLHQWFSYDPVGFKSAFKGSS</sequence>
<dbReference type="AlphaFoldDB" id="A0ABD3I3X8"/>
<gene>
    <name evidence="1" type="ORF">R1sor_012491</name>
</gene>
<evidence type="ECO:0000313" key="1">
    <source>
        <dbReference type="EMBL" id="KAL3698415.1"/>
    </source>
</evidence>
<protein>
    <recommendedName>
        <fullName evidence="3">Fungal lipase-like domain-containing protein</fullName>
    </recommendedName>
</protein>
<organism evidence="1 2">
    <name type="scientific">Riccia sorocarpa</name>
    <dbReference type="NCBI Taxonomy" id="122646"/>
    <lineage>
        <taxon>Eukaryota</taxon>
        <taxon>Viridiplantae</taxon>
        <taxon>Streptophyta</taxon>
        <taxon>Embryophyta</taxon>
        <taxon>Marchantiophyta</taxon>
        <taxon>Marchantiopsida</taxon>
        <taxon>Marchantiidae</taxon>
        <taxon>Marchantiales</taxon>
        <taxon>Ricciaceae</taxon>
        <taxon>Riccia</taxon>
    </lineage>
</organism>
<evidence type="ECO:0008006" key="3">
    <source>
        <dbReference type="Google" id="ProtNLM"/>
    </source>
</evidence>
<keyword evidence="2" id="KW-1185">Reference proteome</keyword>
<dbReference type="Gene3D" id="3.40.50.1820">
    <property type="entry name" value="alpha/beta hydrolase"/>
    <property type="match status" value="1"/>
</dbReference>